<dbReference type="InterPro" id="IPR037523">
    <property type="entry name" value="VOC_core"/>
</dbReference>
<evidence type="ECO:0000256" key="3">
    <source>
        <dbReference type="ARBA" id="ARBA00022737"/>
    </source>
</evidence>
<dbReference type="InterPro" id="IPR041736">
    <property type="entry name" value="4OHPhenylPyrv_dOase_N"/>
</dbReference>
<dbReference type="STRING" id="1513793.SAMN06296036_12678"/>
<gene>
    <name evidence="7" type="ORF">SAMN06296036_12678</name>
</gene>
<dbReference type="Gene3D" id="3.10.180.10">
    <property type="entry name" value="2,3-Dihydroxybiphenyl 1,2-Dioxygenase, domain 1"/>
    <property type="match status" value="2"/>
</dbReference>
<organism evidence="7 8">
    <name type="scientific">Pseudobacteriovorax antillogorgiicola</name>
    <dbReference type="NCBI Taxonomy" id="1513793"/>
    <lineage>
        <taxon>Bacteria</taxon>
        <taxon>Pseudomonadati</taxon>
        <taxon>Bdellovibrionota</taxon>
        <taxon>Oligoflexia</taxon>
        <taxon>Oligoflexales</taxon>
        <taxon>Pseudobacteriovoracaceae</taxon>
        <taxon>Pseudobacteriovorax</taxon>
    </lineage>
</organism>
<feature type="binding site" evidence="5">
    <location>
        <position position="237"/>
    </location>
    <ligand>
        <name>Fe cation</name>
        <dbReference type="ChEBI" id="CHEBI:24875"/>
    </ligand>
</feature>
<comment type="similarity">
    <text evidence="1">Belongs to the 4HPPD family.</text>
</comment>
<dbReference type="CDD" id="cd07250">
    <property type="entry name" value="HPPD_C_like"/>
    <property type="match status" value="1"/>
</dbReference>
<dbReference type="GO" id="GO:0046872">
    <property type="term" value="F:metal ion binding"/>
    <property type="evidence" value="ECO:0007669"/>
    <property type="project" value="UniProtKB-KW"/>
</dbReference>
<dbReference type="OrthoDB" id="5288589at2"/>
<feature type="domain" description="VOC" evidence="6">
    <location>
        <begin position="156"/>
        <end position="305"/>
    </location>
</feature>
<dbReference type="InterPro" id="IPR041735">
    <property type="entry name" value="4OHPhenylPyrv_dOase_C"/>
</dbReference>
<dbReference type="Pfam" id="PF00903">
    <property type="entry name" value="Glyoxalase"/>
    <property type="match status" value="1"/>
</dbReference>
<keyword evidence="7" id="KW-0560">Oxidoreductase</keyword>
<evidence type="ECO:0000256" key="1">
    <source>
        <dbReference type="ARBA" id="ARBA00005877"/>
    </source>
</evidence>
<dbReference type="InterPro" id="IPR029068">
    <property type="entry name" value="Glyas_Bleomycin-R_OHBP_Dase"/>
</dbReference>
<dbReference type="FunFam" id="3.10.180.10:FF:000007">
    <property type="entry name" value="4-hydroxyphenylpyruvate dioxygenase"/>
    <property type="match status" value="1"/>
</dbReference>
<evidence type="ECO:0000256" key="4">
    <source>
        <dbReference type="ARBA" id="ARBA00023004"/>
    </source>
</evidence>
<dbReference type="AlphaFoldDB" id="A0A1Y6CRU2"/>
<keyword evidence="7" id="KW-0223">Dioxygenase</keyword>
<dbReference type="Proteomes" id="UP000192907">
    <property type="component" value="Unassembled WGS sequence"/>
</dbReference>
<keyword evidence="7" id="KW-0670">Pyruvate</keyword>
<comment type="cofactor">
    <cofactor evidence="5">
        <name>Fe cation</name>
        <dbReference type="ChEBI" id="CHEBI:24875"/>
    </cofactor>
    <text evidence="5">Binds 1 Fe cation per subunit.</text>
</comment>
<evidence type="ECO:0000259" key="6">
    <source>
        <dbReference type="PROSITE" id="PS51819"/>
    </source>
</evidence>
<dbReference type="InterPro" id="IPR004360">
    <property type="entry name" value="Glyas_Fos-R_dOase_dom"/>
</dbReference>
<dbReference type="SUPFAM" id="SSF54593">
    <property type="entry name" value="Glyoxalase/Bleomycin resistance protein/Dihydroxybiphenyl dioxygenase"/>
    <property type="match status" value="1"/>
</dbReference>
<dbReference type="NCBIfam" id="TIGR01263">
    <property type="entry name" value="4HPPD"/>
    <property type="match status" value="1"/>
</dbReference>
<evidence type="ECO:0000313" key="8">
    <source>
        <dbReference type="Proteomes" id="UP000192907"/>
    </source>
</evidence>
<proteinExistence type="inferred from homology"/>
<keyword evidence="2 5" id="KW-0479">Metal-binding</keyword>
<accession>A0A1Y6CRU2</accession>
<dbReference type="PANTHER" id="PTHR11959">
    <property type="entry name" value="4-HYDROXYPHENYLPYRUVATE DIOXYGENASE"/>
    <property type="match status" value="1"/>
</dbReference>
<protein>
    <submittedName>
        <fullName evidence="7">4-hydroxyphenylpyruvate dioxygenase</fullName>
    </submittedName>
</protein>
<sequence>MAENPVGIKGFDFIEFSTPEPEKMHQLFQILGFSRTKRHKEKKIDYYRQNDIHFFLNTEPDSFAVTFTGNHGPCACSTGWRVENAEKALKVAVERGAKAAEKVDLELDGKPIPAIYGVGESLIYFVETPCNDDVLGKMGFEDLDQPDMVESKGFHLIDHLTNNVFEGELVPLANFYKDVFGFEEVRYFDIEGEETGLLSYALRSPCGSFCIPINEGKEEKSQINEYLREYKGQGIQHIALLTPNILKAMDSIKPGELKTLDIDAEYYDEVFQRLPNVKEDHKKIRDYNLLVDGDKEGYLIQIFTENVIGPIFFEFIQRNNHYGFGEGNFGALFRAIERDQKRRGVL</sequence>
<feature type="binding site" evidence="5">
    <location>
        <position position="159"/>
    </location>
    <ligand>
        <name>Fe cation</name>
        <dbReference type="ChEBI" id="CHEBI:24875"/>
    </ligand>
</feature>
<dbReference type="CDD" id="cd08342">
    <property type="entry name" value="HPPD_N_like"/>
    <property type="match status" value="1"/>
</dbReference>
<name>A0A1Y6CRU2_9BACT</name>
<keyword evidence="3" id="KW-0677">Repeat</keyword>
<dbReference type="RefSeq" id="WP_132324201.1">
    <property type="nucleotide sequence ID" value="NZ_FWZT01000026.1"/>
</dbReference>
<evidence type="ECO:0000313" key="7">
    <source>
        <dbReference type="EMBL" id="SMF71369.1"/>
    </source>
</evidence>
<evidence type="ECO:0000256" key="5">
    <source>
        <dbReference type="PIRSR" id="PIRSR009283-1"/>
    </source>
</evidence>
<keyword evidence="4 5" id="KW-0408">Iron</keyword>
<dbReference type="InterPro" id="IPR005956">
    <property type="entry name" value="4OHPhenylPyrv_dOase"/>
</dbReference>
<dbReference type="PANTHER" id="PTHR11959:SF1">
    <property type="entry name" value="4-HYDROXYPHENYLPYRUVATE DIOXYGENASE"/>
    <property type="match status" value="1"/>
</dbReference>
<evidence type="ECO:0000256" key="2">
    <source>
        <dbReference type="ARBA" id="ARBA00022723"/>
    </source>
</evidence>
<dbReference type="EMBL" id="FWZT01000026">
    <property type="protein sequence ID" value="SMF71369.1"/>
    <property type="molecule type" value="Genomic_DNA"/>
</dbReference>
<dbReference type="PROSITE" id="PS51819">
    <property type="entry name" value="VOC"/>
    <property type="match status" value="2"/>
</dbReference>
<feature type="binding site" evidence="5">
    <location>
        <position position="314"/>
    </location>
    <ligand>
        <name>Fe cation</name>
        <dbReference type="ChEBI" id="CHEBI:24875"/>
    </ligand>
</feature>
<dbReference type="GO" id="GO:0006572">
    <property type="term" value="P:L-tyrosine catabolic process"/>
    <property type="evidence" value="ECO:0007669"/>
    <property type="project" value="TreeGrafter"/>
</dbReference>
<feature type="domain" description="VOC" evidence="6">
    <location>
        <begin position="10"/>
        <end position="128"/>
    </location>
</feature>
<reference evidence="8" key="1">
    <citation type="submission" date="2017-04" db="EMBL/GenBank/DDBJ databases">
        <authorList>
            <person name="Varghese N."/>
            <person name="Submissions S."/>
        </authorList>
    </citation>
    <scope>NUCLEOTIDE SEQUENCE [LARGE SCALE GENOMIC DNA]</scope>
    <source>
        <strain evidence="8">RKEM611</strain>
    </source>
</reference>
<dbReference type="GO" id="GO:0003868">
    <property type="term" value="F:4-hydroxyphenylpyruvate dioxygenase activity"/>
    <property type="evidence" value="ECO:0007669"/>
    <property type="project" value="InterPro"/>
</dbReference>
<keyword evidence="8" id="KW-1185">Reference proteome</keyword>
<dbReference type="Pfam" id="PF14696">
    <property type="entry name" value="Glyoxalase_5"/>
    <property type="match status" value="1"/>
</dbReference>
<dbReference type="PIRSF" id="PIRSF009283">
    <property type="entry name" value="HPP_dOase"/>
    <property type="match status" value="1"/>
</dbReference>